<name>A0A1S3W080_VIGRR</name>
<feature type="domain" description="Reverse transcriptase Ty1/copia-type" evidence="1">
    <location>
        <begin position="7"/>
        <end position="96"/>
    </location>
</feature>
<dbReference type="PANTHER" id="PTHR11439">
    <property type="entry name" value="GAG-POL-RELATED RETROTRANSPOSON"/>
    <property type="match status" value="1"/>
</dbReference>
<dbReference type="GeneID" id="106780253"/>
<evidence type="ECO:0000259" key="1">
    <source>
        <dbReference type="Pfam" id="PF07727"/>
    </source>
</evidence>
<dbReference type="PANTHER" id="PTHR11439:SF483">
    <property type="entry name" value="PEPTIDE SYNTHASE GLIP-LIKE, PUTATIVE (AFU_ORTHOLOGUE AFUA_3G12920)-RELATED"/>
    <property type="match status" value="1"/>
</dbReference>
<dbReference type="Pfam" id="PF07727">
    <property type="entry name" value="RVT_2"/>
    <property type="match status" value="1"/>
</dbReference>
<keyword evidence="2" id="KW-1185">Reference proteome</keyword>
<dbReference type="SUPFAM" id="SSF56672">
    <property type="entry name" value="DNA/RNA polymerases"/>
    <property type="match status" value="1"/>
</dbReference>
<accession>A0A1S3W080</accession>
<dbReference type="Proteomes" id="UP000087766">
    <property type="component" value="Unplaced"/>
</dbReference>
<dbReference type="InterPro" id="IPR043502">
    <property type="entry name" value="DNA/RNA_pol_sf"/>
</dbReference>
<organism evidence="2 3">
    <name type="scientific">Vigna radiata var. radiata</name>
    <name type="common">Mung bean</name>
    <name type="synonym">Phaseolus aureus</name>
    <dbReference type="NCBI Taxonomy" id="3916"/>
    <lineage>
        <taxon>Eukaryota</taxon>
        <taxon>Viridiplantae</taxon>
        <taxon>Streptophyta</taxon>
        <taxon>Embryophyta</taxon>
        <taxon>Tracheophyta</taxon>
        <taxon>Spermatophyta</taxon>
        <taxon>Magnoliopsida</taxon>
        <taxon>eudicotyledons</taxon>
        <taxon>Gunneridae</taxon>
        <taxon>Pentapetalae</taxon>
        <taxon>rosids</taxon>
        <taxon>fabids</taxon>
        <taxon>Fabales</taxon>
        <taxon>Fabaceae</taxon>
        <taxon>Papilionoideae</taxon>
        <taxon>50 kb inversion clade</taxon>
        <taxon>NPAAA clade</taxon>
        <taxon>indigoferoid/millettioid clade</taxon>
        <taxon>Phaseoleae</taxon>
        <taxon>Vigna</taxon>
    </lineage>
</organism>
<protein>
    <submittedName>
        <fullName evidence="3">Uncharacterized protein LOC106780253</fullName>
    </submittedName>
</protein>
<dbReference type="OrthoDB" id="1407679at2759"/>
<reference evidence="3" key="1">
    <citation type="submission" date="2025-08" db="UniProtKB">
        <authorList>
            <consortium name="RefSeq"/>
        </authorList>
    </citation>
    <scope>IDENTIFICATION</scope>
    <source>
        <tissue evidence="3">Leaf</tissue>
    </source>
</reference>
<evidence type="ECO:0000313" key="3">
    <source>
        <dbReference type="RefSeq" id="XP_014524000.1"/>
    </source>
</evidence>
<proteinExistence type="predicted"/>
<dbReference type="KEGG" id="vra:106780253"/>
<dbReference type="STRING" id="3916.A0A1S3W080"/>
<dbReference type="InterPro" id="IPR013103">
    <property type="entry name" value="RVT_2"/>
</dbReference>
<sequence>MYVQCCQHIGKEEKLIVCLYVDDLLIIGSSKEKILDFKIQMLKEFEMSDLGRLSYFLGIDFTKIDDGIVMHQSRYTLDMLNKFDILYCNSTNTPVEVSLKMEKDPEEEGVDPTEYWKMVGILRYLCNTRPDLSYSVCVISRYVQSPRISHLNAAKWFIKLIKVLGVLVKPKRMTNHSYKPNMVLKAIFHSSPSLILI</sequence>
<dbReference type="AlphaFoldDB" id="A0A1S3W080"/>
<gene>
    <name evidence="3" type="primary">LOC106780253</name>
</gene>
<dbReference type="RefSeq" id="XP_014524000.1">
    <property type="nucleotide sequence ID" value="XM_014668514.1"/>
</dbReference>
<evidence type="ECO:0000313" key="2">
    <source>
        <dbReference type="Proteomes" id="UP000087766"/>
    </source>
</evidence>